<evidence type="ECO:0000256" key="1">
    <source>
        <dbReference type="SAM" id="Phobius"/>
    </source>
</evidence>
<organism evidence="2 3">
    <name type="scientific">Frondihabitans sucicola</name>
    <dbReference type="NCBI Taxonomy" id="1268041"/>
    <lineage>
        <taxon>Bacteria</taxon>
        <taxon>Bacillati</taxon>
        <taxon>Actinomycetota</taxon>
        <taxon>Actinomycetes</taxon>
        <taxon>Micrococcales</taxon>
        <taxon>Microbacteriaceae</taxon>
        <taxon>Frondihabitans</taxon>
    </lineage>
</organism>
<feature type="transmembrane region" description="Helical" evidence="1">
    <location>
        <begin position="163"/>
        <end position="179"/>
    </location>
</feature>
<keyword evidence="1" id="KW-0472">Membrane</keyword>
<proteinExistence type="predicted"/>
<feature type="transmembrane region" description="Helical" evidence="1">
    <location>
        <begin position="32"/>
        <end position="51"/>
    </location>
</feature>
<evidence type="ECO:0008006" key="4">
    <source>
        <dbReference type="Google" id="ProtNLM"/>
    </source>
</evidence>
<feature type="transmembrane region" description="Helical" evidence="1">
    <location>
        <begin position="57"/>
        <end position="74"/>
    </location>
</feature>
<dbReference type="EMBL" id="AP027732">
    <property type="protein sequence ID" value="BDZ51951.1"/>
    <property type="molecule type" value="Genomic_DNA"/>
</dbReference>
<sequence length="460" mass="47848">MNSAPALVAHDRTTPAAFRATGSVDAPAQAPVIVKLIAAVSIVVVAMQIVLPQGVEVGYIVAALLMPLWIPAVRRFRGMPVLMLLGVAAVGAGLWLRVANADDHAVDTSIATSTTVLLIGAILSIGLLLWTRTLFSVSTVALLFGVGLFLGISPSAAQFASNPYKFGFAIPLAVVLLALAKLSRRWWVELIVVLVLSGLSAANDARATFALLLLAAILLLAQLPVFRVGHRGSASLVALGIVVVGIVVYNLGTALVLSGLLGQSTTERSLAQVNASGSLVLGGRPELGATIALIGQKVWGFGAGVSPSPSEVVTAKEGMKAIGYDPNNGYVERYMFGGHVELHSVFGDLWAQTGVIGLAFVFVAAVLMIYGLTRNIADGLAAGVLLYVVAKSLWDLAFSPFFSAEPLFVLAIGLVAIPVTRGAGQRVYSITESIGPIRRAARWKPSRAKTAASLSDEAAG</sequence>
<feature type="transmembrane region" description="Helical" evidence="1">
    <location>
        <begin position="81"/>
        <end position="98"/>
    </location>
</feature>
<feature type="transmembrane region" description="Helical" evidence="1">
    <location>
        <begin position="209"/>
        <end position="229"/>
    </location>
</feature>
<keyword evidence="1" id="KW-0812">Transmembrane</keyword>
<gene>
    <name evidence="2" type="ORF">GCM10025867_41920</name>
</gene>
<keyword evidence="1" id="KW-1133">Transmembrane helix</keyword>
<feature type="transmembrane region" description="Helical" evidence="1">
    <location>
        <begin position="137"/>
        <end position="157"/>
    </location>
</feature>
<evidence type="ECO:0000313" key="2">
    <source>
        <dbReference type="EMBL" id="BDZ51951.1"/>
    </source>
</evidence>
<accession>A0ABM8GU02</accession>
<evidence type="ECO:0000313" key="3">
    <source>
        <dbReference type="Proteomes" id="UP001321486"/>
    </source>
</evidence>
<feature type="transmembrane region" description="Helical" evidence="1">
    <location>
        <begin position="349"/>
        <end position="369"/>
    </location>
</feature>
<name>A0ABM8GU02_9MICO</name>
<dbReference type="RefSeq" id="WP_286344606.1">
    <property type="nucleotide sequence ID" value="NZ_AP027732.1"/>
</dbReference>
<feature type="transmembrane region" description="Helical" evidence="1">
    <location>
        <begin position="110"/>
        <end position="130"/>
    </location>
</feature>
<protein>
    <recommendedName>
        <fullName evidence="4">O-antigen ligase domain-containing protein</fullName>
    </recommendedName>
</protein>
<keyword evidence="3" id="KW-1185">Reference proteome</keyword>
<feature type="transmembrane region" description="Helical" evidence="1">
    <location>
        <begin position="236"/>
        <end position="261"/>
    </location>
</feature>
<reference evidence="3" key="1">
    <citation type="journal article" date="2019" name="Int. J. Syst. Evol. Microbiol.">
        <title>The Global Catalogue of Microorganisms (GCM) 10K type strain sequencing project: providing services to taxonomists for standard genome sequencing and annotation.</title>
        <authorList>
            <consortium name="The Broad Institute Genomics Platform"/>
            <consortium name="The Broad Institute Genome Sequencing Center for Infectious Disease"/>
            <person name="Wu L."/>
            <person name="Ma J."/>
        </authorList>
    </citation>
    <scope>NUCLEOTIDE SEQUENCE [LARGE SCALE GENOMIC DNA]</scope>
    <source>
        <strain evidence="3">NBRC 108728</strain>
    </source>
</reference>
<dbReference type="Proteomes" id="UP001321486">
    <property type="component" value="Chromosome"/>
</dbReference>
<feature type="transmembrane region" description="Helical" evidence="1">
    <location>
        <begin position="400"/>
        <end position="419"/>
    </location>
</feature>